<keyword evidence="12" id="KW-1185">Reference proteome</keyword>
<evidence type="ECO:0000256" key="7">
    <source>
        <dbReference type="ARBA" id="ARBA00039058"/>
    </source>
</evidence>
<keyword evidence="3" id="KW-0808">Transferase</keyword>
<dbReference type="InterPro" id="IPR016181">
    <property type="entry name" value="Acyl_CoA_acyltransferase"/>
</dbReference>
<comment type="similarity">
    <text evidence="6">Belongs to the acetyltransferase family. OlsB subfamily.</text>
</comment>
<name>A0A921NVM2_9RHOB</name>
<dbReference type="RefSeq" id="WP_159963504.1">
    <property type="nucleotide sequence ID" value="NZ_APKE01000001.1"/>
</dbReference>
<evidence type="ECO:0000256" key="2">
    <source>
        <dbReference type="ARBA" id="ARBA00022516"/>
    </source>
</evidence>
<dbReference type="PANTHER" id="PTHR37323:SF1">
    <property type="entry name" value="L-ORNITHINE N(ALPHA)-ACYLTRANSFERASE"/>
    <property type="match status" value="1"/>
</dbReference>
<dbReference type="OrthoDB" id="9787072at2"/>
<reference evidence="11" key="1">
    <citation type="submission" date="2013-03" db="EMBL/GenBank/DDBJ databases">
        <title>Genome Sequence of the Profundibacterium mesophilum strain KAUST100406-0324T from Red Sea, a novel genus in the family Rhodobacteraceae.</title>
        <authorList>
            <person name="Essack M."/>
            <person name="Alam I."/>
            <person name="Lafi F."/>
            <person name="Alawi W."/>
            <person name="Kamanu F."/>
            <person name="Al-Suwailem A."/>
            <person name="Lee O.O."/>
            <person name="Xu Y."/>
            <person name="Bajic V."/>
            <person name="Qian P.-Y."/>
            <person name="Archer J."/>
        </authorList>
    </citation>
    <scope>NUCLEOTIDE SEQUENCE</scope>
    <source>
        <strain evidence="11">KAUST100406-0324</strain>
    </source>
</reference>
<dbReference type="Gene3D" id="3.40.630.30">
    <property type="match status" value="1"/>
</dbReference>
<dbReference type="Pfam" id="PF13444">
    <property type="entry name" value="Acetyltransf_5"/>
    <property type="match status" value="1"/>
</dbReference>
<evidence type="ECO:0000256" key="10">
    <source>
        <dbReference type="ARBA" id="ARBA00047785"/>
    </source>
</evidence>
<evidence type="ECO:0000256" key="5">
    <source>
        <dbReference type="ARBA" id="ARBA00023315"/>
    </source>
</evidence>
<comment type="pathway">
    <text evidence="1">Lipid metabolism.</text>
</comment>
<keyword evidence="5" id="KW-0012">Acyltransferase</keyword>
<keyword evidence="2" id="KW-0444">Lipid biosynthesis</keyword>
<evidence type="ECO:0000256" key="1">
    <source>
        <dbReference type="ARBA" id="ARBA00005189"/>
    </source>
</evidence>
<comment type="function">
    <text evidence="9">Catalyzes the first step in the biosynthesis of ornithine lipids, which are phosphorus-free membrane lipids. Catalyzes the 3-hydroxyacyl-acyl carrier protein-dependent acylation of ornithine to form lyso-ornithine lipid (LOL).</text>
</comment>
<evidence type="ECO:0000256" key="8">
    <source>
        <dbReference type="ARBA" id="ARBA00039866"/>
    </source>
</evidence>
<dbReference type="InterPro" id="IPR052351">
    <property type="entry name" value="Ornithine_N-alpha-AT"/>
</dbReference>
<proteinExistence type="inferred from homology"/>
<dbReference type="EMBL" id="APKE01000001">
    <property type="protein sequence ID" value="KAF0677524.1"/>
    <property type="molecule type" value="Genomic_DNA"/>
</dbReference>
<comment type="caution">
    <text evidence="11">The sequence shown here is derived from an EMBL/GenBank/DDBJ whole genome shotgun (WGS) entry which is preliminary data.</text>
</comment>
<accession>A0A921NVM2</accession>
<dbReference type="EC" id="2.3.2.30" evidence="7"/>
<evidence type="ECO:0000256" key="3">
    <source>
        <dbReference type="ARBA" id="ARBA00022679"/>
    </source>
</evidence>
<evidence type="ECO:0000256" key="6">
    <source>
        <dbReference type="ARBA" id="ARBA00038095"/>
    </source>
</evidence>
<gene>
    <name evidence="11" type="ORF">PMES_00029</name>
</gene>
<evidence type="ECO:0000256" key="4">
    <source>
        <dbReference type="ARBA" id="ARBA00023098"/>
    </source>
</evidence>
<dbReference type="AlphaFoldDB" id="A0A921NVM2"/>
<dbReference type="GO" id="GO:0043810">
    <property type="term" value="F:ornithine-acyl [acyl carrier protein] N-acyltransferase activity"/>
    <property type="evidence" value="ECO:0007669"/>
    <property type="project" value="UniProtKB-EC"/>
</dbReference>
<evidence type="ECO:0000313" key="11">
    <source>
        <dbReference type="EMBL" id="KAF0677524.1"/>
    </source>
</evidence>
<evidence type="ECO:0000313" key="12">
    <source>
        <dbReference type="Proteomes" id="UP000698242"/>
    </source>
</evidence>
<keyword evidence="4" id="KW-0443">Lipid metabolism</keyword>
<protein>
    <recommendedName>
        <fullName evidence="8">L-ornithine N(alpha)-acyltransferase</fullName>
        <ecNumber evidence="7">2.3.2.30</ecNumber>
    </recommendedName>
</protein>
<evidence type="ECO:0000256" key="9">
    <source>
        <dbReference type="ARBA" id="ARBA00045724"/>
    </source>
</evidence>
<sequence>MQIILEKGALRARLAQDAGDVAAAQRLRGQAFLAERGDADRCDADAFDARCTHVLIEERESGTLVGCFRLLFLTRGAEIGGSYSAQFYDLSGLAAYGGPMAELGRFCAAPGRGDPDIVRLAWGALTRLIETRGAGMLFGCTSFRGADPTLYADAFGLLLARHLGPASWRPEPKAREVVPFTSIAPERPDLKRAARATPALLRAYLAMGGWVGDHAVIDRSLDTVHVFTALEVAAIPEGRMRLLRASAS</sequence>
<dbReference type="SUPFAM" id="SSF55729">
    <property type="entry name" value="Acyl-CoA N-acyltransferases (Nat)"/>
    <property type="match status" value="1"/>
</dbReference>
<dbReference type="Proteomes" id="UP000698242">
    <property type="component" value="Unassembled WGS sequence"/>
</dbReference>
<organism evidence="11 12">
    <name type="scientific">Profundibacterium mesophilum KAUST100406-0324</name>
    <dbReference type="NCBI Taxonomy" id="1037889"/>
    <lineage>
        <taxon>Bacteria</taxon>
        <taxon>Pseudomonadati</taxon>
        <taxon>Pseudomonadota</taxon>
        <taxon>Alphaproteobacteria</taxon>
        <taxon>Rhodobacterales</taxon>
        <taxon>Roseobacteraceae</taxon>
        <taxon>Profundibacterium</taxon>
    </lineage>
</organism>
<dbReference type="PANTHER" id="PTHR37323">
    <property type="entry name" value="GCN5-RELATED N-ACETYLTRANSFERASE"/>
    <property type="match status" value="1"/>
</dbReference>
<dbReference type="GO" id="GO:0006629">
    <property type="term" value="P:lipid metabolic process"/>
    <property type="evidence" value="ECO:0007669"/>
    <property type="project" value="UniProtKB-KW"/>
</dbReference>
<comment type="catalytic activity">
    <reaction evidence="10">
        <text>a (3R)-hydroxyacyl-[ACP] + L-ornithine = a lyso-ornithine lipid + holo-[ACP] + H(+)</text>
        <dbReference type="Rhea" id="RHEA:20633"/>
        <dbReference type="Rhea" id="RHEA-COMP:9685"/>
        <dbReference type="Rhea" id="RHEA-COMP:9945"/>
        <dbReference type="ChEBI" id="CHEBI:15378"/>
        <dbReference type="ChEBI" id="CHEBI:46911"/>
        <dbReference type="ChEBI" id="CHEBI:64479"/>
        <dbReference type="ChEBI" id="CHEBI:78827"/>
        <dbReference type="ChEBI" id="CHEBI:138482"/>
        <dbReference type="EC" id="2.3.2.30"/>
    </reaction>
    <physiologicalReaction direction="left-to-right" evidence="10">
        <dbReference type="Rhea" id="RHEA:20634"/>
    </physiologicalReaction>
</comment>